<keyword evidence="1" id="KW-0472">Membrane</keyword>
<keyword evidence="1" id="KW-0812">Transmembrane</keyword>
<name>A0A8J3N3X1_9CHLR</name>
<reference evidence="2" key="1">
    <citation type="submission" date="2020-10" db="EMBL/GenBank/DDBJ databases">
        <title>Taxonomic study of unclassified bacteria belonging to the class Ktedonobacteria.</title>
        <authorList>
            <person name="Yabe S."/>
            <person name="Wang C.M."/>
            <person name="Zheng Y."/>
            <person name="Sakai Y."/>
            <person name="Cavaletti L."/>
            <person name="Monciardini P."/>
            <person name="Donadio S."/>
        </authorList>
    </citation>
    <scope>NUCLEOTIDE SEQUENCE</scope>
    <source>
        <strain evidence="2">ID150040</strain>
    </source>
</reference>
<proteinExistence type="predicted"/>
<dbReference type="Proteomes" id="UP000597444">
    <property type="component" value="Unassembled WGS sequence"/>
</dbReference>
<organism evidence="2 3">
    <name type="scientific">Reticulibacter mediterranei</name>
    <dbReference type="NCBI Taxonomy" id="2778369"/>
    <lineage>
        <taxon>Bacteria</taxon>
        <taxon>Bacillati</taxon>
        <taxon>Chloroflexota</taxon>
        <taxon>Ktedonobacteria</taxon>
        <taxon>Ktedonobacterales</taxon>
        <taxon>Reticulibacteraceae</taxon>
        <taxon>Reticulibacter</taxon>
    </lineage>
</organism>
<keyword evidence="1" id="KW-1133">Transmembrane helix</keyword>
<evidence type="ECO:0000313" key="3">
    <source>
        <dbReference type="Proteomes" id="UP000597444"/>
    </source>
</evidence>
<comment type="caution">
    <text evidence="2">The sequence shown here is derived from an EMBL/GenBank/DDBJ whole genome shotgun (WGS) entry which is preliminary data.</text>
</comment>
<dbReference type="AlphaFoldDB" id="A0A8J3N3X1"/>
<evidence type="ECO:0000256" key="1">
    <source>
        <dbReference type="SAM" id="Phobius"/>
    </source>
</evidence>
<feature type="transmembrane region" description="Helical" evidence="1">
    <location>
        <begin position="21"/>
        <end position="43"/>
    </location>
</feature>
<dbReference type="RefSeq" id="WP_220205375.1">
    <property type="nucleotide sequence ID" value="NZ_BNJK01000001.1"/>
</dbReference>
<keyword evidence="3" id="KW-1185">Reference proteome</keyword>
<sequence>MNTVMVFRTLLLVYLERIARVGIGVLLLSLSMGVLTPTLPAFASTHNFSSRVQVDQSVPFTSPSGEPTSERTHVFQAISSTEVAVLETSDDLWLVRAPFGSSPPANRTLIASHASLAVKDFQFLSDTQVLMLNSDGTLWLENAPFPNRLLEVDGLGDVAHFQALTSREVVVETTDGRLWLELLTALGDGPPSRTSITTQSVGFQALSDTEVLVLQGTFPNTSLSLYRAPFGGLPNRTLIDTHVTRFFQALSDTQILVLTANPNNLWLDSAPFGSSFPPARTQIDTDVFGFQALSATQIMVERATNSVLWLEHSPFGSVPPPRSQIDSGVLDFQAVPGTNGNQVLVLGGVNGGFGLESGPF</sequence>
<dbReference type="EMBL" id="BNJK01000001">
    <property type="protein sequence ID" value="GHO94660.1"/>
    <property type="molecule type" value="Genomic_DNA"/>
</dbReference>
<gene>
    <name evidence="2" type="ORF">KSF_047080</name>
</gene>
<accession>A0A8J3N3X1</accession>
<protein>
    <submittedName>
        <fullName evidence="2">Uncharacterized protein</fullName>
    </submittedName>
</protein>
<evidence type="ECO:0000313" key="2">
    <source>
        <dbReference type="EMBL" id="GHO94660.1"/>
    </source>
</evidence>